<protein>
    <submittedName>
        <fullName evidence="1">Uncharacterized protein</fullName>
    </submittedName>
</protein>
<keyword evidence="2" id="KW-1185">Reference proteome</keyword>
<gene>
    <name evidence="1" type="ORF">PMAYCL1PPCAC_31296</name>
</gene>
<feature type="non-terminal residue" evidence="1">
    <location>
        <position position="280"/>
    </location>
</feature>
<organism evidence="1 2">
    <name type="scientific">Pristionchus mayeri</name>
    <dbReference type="NCBI Taxonomy" id="1317129"/>
    <lineage>
        <taxon>Eukaryota</taxon>
        <taxon>Metazoa</taxon>
        <taxon>Ecdysozoa</taxon>
        <taxon>Nematoda</taxon>
        <taxon>Chromadorea</taxon>
        <taxon>Rhabditida</taxon>
        <taxon>Rhabditina</taxon>
        <taxon>Diplogasteromorpha</taxon>
        <taxon>Diplogasteroidea</taxon>
        <taxon>Neodiplogasteridae</taxon>
        <taxon>Pristionchus</taxon>
    </lineage>
</organism>
<dbReference type="AlphaFoldDB" id="A0AAN5DCQ6"/>
<name>A0AAN5DCQ6_9BILA</name>
<dbReference type="Proteomes" id="UP001328107">
    <property type="component" value="Unassembled WGS sequence"/>
</dbReference>
<dbReference type="PANTHER" id="PTHR34228">
    <property type="entry name" value="PROTEIN CBG09474-RELATED"/>
    <property type="match status" value="1"/>
</dbReference>
<evidence type="ECO:0000313" key="2">
    <source>
        <dbReference type="Proteomes" id="UP001328107"/>
    </source>
</evidence>
<comment type="caution">
    <text evidence="1">The sequence shown here is derived from an EMBL/GenBank/DDBJ whole genome shotgun (WGS) entry which is preliminary data.</text>
</comment>
<evidence type="ECO:0000313" key="1">
    <source>
        <dbReference type="EMBL" id="GMR61101.1"/>
    </source>
</evidence>
<proteinExistence type="predicted"/>
<dbReference type="SUPFAM" id="SSF48619">
    <property type="entry name" value="Phospholipase A2, PLA2"/>
    <property type="match status" value="1"/>
</dbReference>
<dbReference type="GO" id="GO:0050482">
    <property type="term" value="P:arachidonate secretion"/>
    <property type="evidence" value="ECO:0007669"/>
    <property type="project" value="InterPro"/>
</dbReference>
<dbReference type="GO" id="GO:0004623">
    <property type="term" value="F:phospholipase A2 activity"/>
    <property type="evidence" value="ECO:0007669"/>
    <property type="project" value="InterPro"/>
</dbReference>
<reference evidence="2" key="1">
    <citation type="submission" date="2022-10" db="EMBL/GenBank/DDBJ databases">
        <title>Genome assembly of Pristionchus species.</title>
        <authorList>
            <person name="Yoshida K."/>
            <person name="Sommer R.J."/>
        </authorList>
    </citation>
    <scope>NUCLEOTIDE SEQUENCE [LARGE SCALE GENOMIC DNA]</scope>
    <source>
        <strain evidence="2">RS5460</strain>
    </source>
</reference>
<dbReference type="InterPro" id="IPR036444">
    <property type="entry name" value="PLipase_A2_dom_sf"/>
</dbReference>
<dbReference type="EMBL" id="BTRK01000006">
    <property type="protein sequence ID" value="GMR61101.1"/>
    <property type="molecule type" value="Genomic_DNA"/>
</dbReference>
<dbReference type="PANTHER" id="PTHR34228:SF4">
    <property type="entry name" value="VENOM PROTEIN"/>
    <property type="match status" value="1"/>
</dbReference>
<sequence>LLLLSLLHPSLSSVELVEVWDCGTQASKLSMKLAEGLFKKCPLTKDSINLCCKYHDYCYETSELTNFTREYCDSRFCACLHDAEDVHNNDACDLQLDAACKIVKSVIGAVIFPLAHPKNFTKKFEKFVDSQPLELDMKTLVNTCINAKGIAVHCHNSVYRCIERNKEKNGSVVSNAHSHEDCPSIMYECLQTIGDSKDIELCPSLALEMAVRLNVYGELIEESVGQAAISIYPILSGRLLHSCDNTSSIASCLRSFDSCALENREDRPEYYNAARRVVSE</sequence>
<dbReference type="InterPro" id="IPR053322">
    <property type="entry name" value="PLA2-like"/>
</dbReference>
<dbReference type="GO" id="GO:0006644">
    <property type="term" value="P:phospholipid metabolic process"/>
    <property type="evidence" value="ECO:0007669"/>
    <property type="project" value="InterPro"/>
</dbReference>
<accession>A0AAN5DCQ6</accession>
<feature type="non-terminal residue" evidence="1">
    <location>
        <position position="1"/>
    </location>
</feature>